<evidence type="ECO:0000313" key="4">
    <source>
        <dbReference type="Proteomes" id="UP001154282"/>
    </source>
</evidence>
<dbReference type="EMBL" id="CAMGYJ010000003">
    <property type="protein sequence ID" value="CAI0391715.1"/>
    <property type="molecule type" value="Genomic_DNA"/>
</dbReference>
<sequence length="99" mass="10724">MTAVSDKKAFPEANVDKELNPSHNKRVEADSTSSSIAASLANKVLYSLSEKEEAEKKKASEDKKDRAESLKTTVIISVIFAAVAGAAFGIVKKLRERQT</sequence>
<dbReference type="AlphaFoldDB" id="A0AAV0I684"/>
<keyword evidence="4" id="KW-1185">Reference proteome</keyword>
<evidence type="ECO:0000313" key="3">
    <source>
        <dbReference type="EMBL" id="CAI0391715.1"/>
    </source>
</evidence>
<keyword evidence="2" id="KW-0472">Membrane</keyword>
<feature type="transmembrane region" description="Helical" evidence="2">
    <location>
        <begin position="72"/>
        <end position="91"/>
    </location>
</feature>
<feature type="region of interest" description="Disordered" evidence="1">
    <location>
        <begin position="1"/>
        <end position="34"/>
    </location>
</feature>
<proteinExistence type="predicted"/>
<organism evidence="3 4">
    <name type="scientific">Linum tenue</name>
    <dbReference type="NCBI Taxonomy" id="586396"/>
    <lineage>
        <taxon>Eukaryota</taxon>
        <taxon>Viridiplantae</taxon>
        <taxon>Streptophyta</taxon>
        <taxon>Embryophyta</taxon>
        <taxon>Tracheophyta</taxon>
        <taxon>Spermatophyta</taxon>
        <taxon>Magnoliopsida</taxon>
        <taxon>eudicotyledons</taxon>
        <taxon>Gunneridae</taxon>
        <taxon>Pentapetalae</taxon>
        <taxon>rosids</taxon>
        <taxon>fabids</taxon>
        <taxon>Malpighiales</taxon>
        <taxon>Linaceae</taxon>
        <taxon>Linum</taxon>
    </lineage>
</organism>
<dbReference type="Proteomes" id="UP001154282">
    <property type="component" value="Unassembled WGS sequence"/>
</dbReference>
<name>A0AAV0I684_9ROSI</name>
<keyword evidence="2" id="KW-1133">Transmembrane helix</keyword>
<accession>A0AAV0I684</accession>
<evidence type="ECO:0000256" key="2">
    <source>
        <dbReference type="SAM" id="Phobius"/>
    </source>
</evidence>
<feature type="compositionally biased region" description="Basic and acidic residues" evidence="1">
    <location>
        <begin position="1"/>
        <end position="29"/>
    </location>
</feature>
<protein>
    <submittedName>
        <fullName evidence="3">Uncharacterized protein</fullName>
    </submittedName>
</protein>
<reference evidence="3" key="1">
    <citation type="submission" date="2022-08" db="EMBL/GenBank/DDBJ databases">
        <authorList>
            <person name="Gutierrez-Valencia J."/>
        </authorList>
    </citation>
    <scope>NUCLEOTIDE SEQUENCE</scope>
</reference>
<comment type="caution">
    <text evidence="3">The sequence shown here is derived from an EMBL/GenBank/DDBJ whole genome shotgun (WGS) entry which is preliminary data.</text>
</comment>
<gene>
    <name evidence="3" type="ORF">LITE_LOCUS7244</name>
</gene>
<keyword evidence="2" id="KW-0812">Transmembrane</keyword>
<dbReference type="PANTHER" id="PTHR37741">
    <property type="entry name" value="TRANSMEMBRANE PROTEIN"/>
    <property type="match status" value="1"/>
</dbReference>
<dbReference type="PANTHER" id="PTHR37741:SF1">
    <property type="entry name" value="TRANSMEMBRANE PROTEIN"/>
    <property type="match status" value="1"/>
</dbReference>
<evidence type="ECO:0000256" key="1">
    <source>
        <dbReference type="SAM" id="MobiDB-lite"/>
    </source>
</evidence>